<reference evidence="1" key="1">
    <citation type="journal article" date="2017" name="Nature">
        <title>The sunflower genome provides insights into oil metabolism, flowering and Asterid evolution.</title>
        <authorList>
            <person name="Badouin H."/>
            <person name="Gouzy J."/>
            <person name="Grassa C.J."/>
            <person name="Murat F."/>
            <person name="Staton S.E."/>
            <person name="Cottret L."/>
            <person name="Lelandais-Briere C."/>
            <person name="Owens G.L."/>
            <person name="Carrere S."/>
            <person name="Mayjonade B."/>
            <person name="Legrand L."/>
            <person name="Gill N."/>
            <person name="Kane N.C."/>
            <person name="Bowers J.E."/>
            <person name="Hubner S."/>
            <person name="Bellec A."/>
            <person name="Berard A."/>
            <person name="Berges H."/>
            <person name="Blanchet N."/>
            <person name="Boniface M.C."/>
            <person name="Brunel D."/>
            <person name="Catrice O."/>
            <person name="Chaidir N."/>
            <person name="Claudel C."/>
            <person name="Donnadieu C."/>
            <person name="Faraut T."/>
            <person name="Fievet G."/>
            <person name="Helmstetter N."/>
            <person name="King M."/>
            <person name="Knapp S.J."/>
            <person name="Lai Z."/>
            <person name="Le Paslier M.C."/>
            <person name="Lippi Y."/>
            <person name="Lorenzon L."/>
            <person name="Mandel J.R."/>
            <person name="Marage G."/>
            <person name="Marchand G."/>
            <person name="Marquand E."/>
            <person name="Bret-Mestries E."/>
            <person name="Morien E."/>
            <person name="Nambeesan S."/>
            <person name="Nguyen T."/>
            <person name="Pegot-Espagnet P."/>
            <person name="Pouilly N."/>
            <person name="Raftis F."/>
            <person name="Sallet E."/>
            <person name="Schiex T."/>
            <person name="Thomas J."/>
            <person name="Vandecasteele C."/>
            <person name="Vares D."/>
            <person name="Vear F."/>
            <person name="Vautrin S."/>
            <person name="Crespi M."/>
            <person name="Mangin B."/>
            <person name="Burke J.M."/>
            <person name="Salse J."/>
            <person name="Munos S."/>
            <person name="Vincourt P."/>
            <person name="Rieseberg L.H."/>
            <person name="Langlade N.B."/>
        </authorList>
    </citation>
    <scope>NUCLEOTIDE SEQUENCE</scope>
    <source>
        <tissue evidence="1">Leaves</tissue>
    </source>
</reference>
<name>A0A9K3DYA0_HELAN</name>
<organism evidence="1 2">
    <name type="scientific">Helianthus annuus</name>
    <name type="common">Common sunflower</name>
    <dbReference type="NCBI Taxonomy" id="4232"/>
    <lineage>
        <taxon>Eukaryota</taxon>
        <taxon>Viridiplantae</taxon>
        <taxon>Streptophyta</taxon>
        <taxon>Embryophyta</taxon>
        <taxon>Tracheophyta</taxon>
        <taxon>Spermatophyta</taxon>
        <taxon>Magnoliopsida</taxon>
        <taxon>eudicotyledons</taxon>
        <taxon>Gunneridae</taxon>
        <taxon>Pentapetalae</taxon>
        <taxon>asterids</taxon>
        <taxon>campanulids</taxon>
        <taxon>Asterales</taxon>
        <taxon>Asteraceae</taxon>
        <taxon>Asteroideae</taxon>
        <taxon>Heliantheae alliance</taxon>
        <taxon>Heliantheae</taxon>
        <taxon>Helianthus</taxon>
    </lineage>
</organism>
<evidence type="ECO:0000313" key="1">
    <source>
        <dbReference type="EMBL" id="KAF5763696.1"/>
    </source>
</evidence>
<sequence length="125" mass="13476">MLSPNTMLQRFFRDPGFVSGVRTTVLTSSIVLLTLSSPFVNSDFSFSPSLTSVSDLSDDCNSGGFSLLTSSSGFFSFNSTFSLFSATPSATPSSFEKGSDLLAQTCVSLFSFVSIFGSDRRVWIR</sequence>
<proteinExistence type="predicted"/>
<evidence type="ECO:0000313" key="2">
    <source>
        <dbReference type="Proteomes" id="UP000215914"/>
    </source>
</evidence>
<gene>
    <name evidence="1" type="ORF">HanXRQr2_Chr15g0683411</name>
</gene>
<accession>A0A9K3DYA0</accession>
<comment type="caution">
    <text evidence="1">The sequence shown here is derived from an EMBL/GenBank/DDBJ whole genome shotgun (WGS) entry which is preliminary data.</text>
</comment>
<keyword evidence="2" id="KW-1185">Reference proteome</keyword>
<reference evidence="1" key="2">
    <citation type="submission" date="2020-06" db="EMBL/GenBank/DDBJ databases">
        <title>Helianthus annuus Genome sequencing and assembly Release 2.</title>
        <authorList>
            <person name="Gouzy J."/>
            <person name="Langlade N."/>
            <person name="Munos S."/>
        </authorList>
    </citation>
    <scope>NUCLEOTIDE SEQUENCE</scope>
    <source>
        <tissue evidence="1">Leaves</tissue>
    </source>
</reference>
<dbReference type="AlphaFoldDB" id="A0A9K3DYA0"/>
<dbReference type="EMBL" id="MNCJ02000330">
    <property type="protein sequence ID" value="KAF5763696.1"/>
    <property type="molecule type" value="Genomic_DNA"/>
</dbReference>
<dbReference type="Gramene" id="mRNA:HanXRQr2_Chr15g0683411">
    <property type="protein sequence ID" value="mRNA:HanXRQr2_Chr15g0683411"/>
    <property type="gene ID" value="HanXRQr2_Chr15g0683411"/>
</dbReference>
<dbReference type="Proteomes" id="UP000215914">
    <property type="component" value="Unassembled WGS sequence"/>
</dbReference>
<protein>
    <submittedName>
        <fullName evidence="1">Uncharacterized protein</fullName>
    </submittedName>
</protein>